<gene>
    <name evidence="2" type="ORF">EOT05_04210</name>
</gene>
<feature type="transmembrane region" description="Helical" evidence="1">
    <location>
        <begin position="60"/>
        <end position="84"/>
    </location>
</feature>
<proteinExistence type="predicted"/>
<keyword evidence="1" id="KW-0812">Transmembrane</keyword>
<dbReference type="EMBL" id="SCKX01000001">
    <property type="protein sequence ID" value="RWZ78917.1"/>
    <property type="molecule type" value="Genomic_DNA"/>
</dbReference>
<reference evidence="2" key="1">
    <citation type="submission" date="2019-01" db="EMBL/GenBank/DDBJ databases">
        <title>Genomic signatures and co-occurrence patterns of the ultra-small Saccharimodia (Patescibacteria phylum) suggest a symbiotic lifestyle.</title>
        <authorList>
            <person name="Lemos L."/>
            <person name="Medeiros J."/>
            <person name="Andreote F."/>
            <person name="Fernandes G."/>
            <person name="Varani A."/>
            <person name="Oliveira G."/>
            <person name="Pylro V."/>
        </authorList>
    </citation>
    <scope>NUCLEOTIDE SEQUENCE [LARGE SCALE GENOMIC DNA]</scope>
    <source>
        <strain evidence="2">AMD02</strain>
    </source>
</reference>
<organism evidence="2 3">
    <name type="scientific">Candidatus Microsaccharimonas sossegonensis</name>
    <dbReference type="NCBI Taxonomy" id="2506948"/>
    <lineage>
        <taxon>Bacteria</taxon>
        <taxon>Candidatus Saccharimonadota</taxon>
        <taxon>Candidatus Saccharimonadia</taxon>
        <taxon>Candidatus Saccharimonadales</taxon>
        <taxon>Candidatus Saccharimonadaceae</taxon>
        <taxon>Candidatus Microsaccharimonas</taxon>
    </lineage>
</organism>
<dbReference type="Proteomes" id="UP000289257">
    <property type="component" value="Unassembled WGS sequence"/>
</dbReference>
<sequence>MSHPEYSHQPATRRRSIKKKLLKLALAAFIVFIVLFILLIVVIVVIIFIVNAILGQANTSIGQVLSTIFTTLWNAVGQFVQALLKQILANPLQFLNGGGGN</sequence>
<keyword evidence="1" id="KW-0472">Membrane</keyword>
<dbReference type="AlphaFoldDB" id="A0A4V1J7J6"/>
<keyword evidence="1" id="KW-1133">Transmembrane helix</keyword>
<protein>
    <submittedName>
        <fullName evidence="2">Uncharacterized protein</fullName>
    </submittedName>
</protein>
<name>A0A4V1J7J6_9BACT</name>
<evidence type="ECO:0000313" key="3">
    <source>
        <dbReference type="Proteomes" id="UP000289257"/>
    </source>
</evidence>
<comment type="caution">
    <text evidence="2">The sequence shown here is derived from an EMBL/GenBank/DDBJ whole genome shotgun (WGS) entry which is preliminary data.</text>
</comment>
<evidence type="ECO:0000256" key="1">
    <source>
        <dbReference type="SAM" id="Phobius"/>
    </source>
</evidence>
<evidence type="ECO:0000313" key="2">
    <source>
        <dbReference type="EMBL" id="RWZ78917.1"/>
    </source>
</evidence>
<accession>A0A4V1J7J6</accession>
<feature type="transmembrane region" description="Helical" evidence="1">
    <location>
        <begin position="21"/>
        <end position="54"/>
    </location>
</feature>
<keyword evidence="3" id="KW-1185">Reference proteome</keyword>